<dbReference type="AlphaFoldDB" id="A0A2H4SM26"/>
<reference evidence="2 3" key="1">
    <citation type="journal article" date="2017" name="BMC Genomics">
        <title>Chromosome level assembly and secondary metabolite potential of the parasitic fungus Cordyceps militaris.</title>
        <authorList>
            <person name="Kramer G.J."/>
            <person name="Nodwell J.R."/>
        </authorList>
    </citation>
    <scope>NUCLEOTIDE SEQUENCE [LARGE SCALE GENOMIC DNA]</scope>
    <source>
        <strain evidence="2 3">ATCC 34164</strain>
    </source>
</reference>
<evidence type="ECO:0000256" key="1">
    <source>
        <dbReference type="SAM" id="Phobius"/>
    </source>
</evidence>
<evidence type="ECO:0000313" key="2">
    <source>
        <dbReference type="EMBL" id="ATY64161.1"/>
    </source>
</evidence>
<gene>
    <name evidence="2" type="ORF">A9K55_004509</name>
</gene>
<keyword evidence="1" id="KW-1133">Transmembrane helix</keyword>
<dbReference type="VEuPathDB" id="FungiDB:CCM_09342"/>
<accession>A0A2H4SM26</accession>
<keyword evidence="1" id="KW-0812">Transmembrane</keyword>
<name>A0A2H4SM26_CORMI</name>
<evidence type="ECO:0000313" key="3">
    <source>
        <dbReference type="Proteomes" id="UP000323067"/>
    </source>
</evidence>
<dbReference type="EMBL" id="CP023325">
    <property type="protein sequence ID" value="ATY64161.1"/>
    <property type="molecule type" value="Genomic_DNA"/>
</dbReference>
<dbReference type="Proteomes" id="UP000323067">
    <property type="component" value="Chromosome v"/>
</dbReference>
<keyword evidence="1" id="KW-0472">Membrane</keyword>
<protein>
    <submittedName>
        <fullName evidence="2">Uncharacterized protein</fullName>
    </submittedName>
</protein>
<dbReference type="VEuPathDB" id="FungiDB:A9K55_004509"/>
<organism evidence="2 3">
    <name type="scientific">Cordyceps militaris</name>
    <name type="common">Caterpillar fungus</name>
    <name type="synonym">Clavaria militaris</name>
    <dbReference type="NCBI Taxonomy" id="73501"/>
    <lineage>
        <taxon>Eukaryota</taxon>
        <taxon>Fungi</taxon>
        <taxon>Dikarya</taxon>
        <taxon>Ascomycota</taxon>
        <taxon>Pezizomycotina</taxon>
        <taxon>Sordariomycetes</taxon>
        <taxon>Hypocreomycetidae</taxon>
        <taxon>Hypocreales</taxon>
        <taxon>Cordycipitaceae</taxon>
        <taxon>Cordyceps</taxon>
    </lineage>
</organism>
<proteinExistence type="predicted"/>
<sequence>MATGLVAPEAPLGLGICGLSVALGRGKRLLRVAGVEPLKGDLIGATRQQLVSIVIINPFSLIVKRVVAIRLLIAAGLVAPKAPLGLVYYSFK</sequence>
<feature type="transmembrane region" description="Helical" evidence="1">
    <location>
        <begin position="67"/>
        <end position="91"/>
    </location>
</feature>